<dbReference type="CDD" id="cd00038">
    <property type="entry name" value="CAP_ED"/>
    <property type="match status" value="1"/>
</dbReference>
<protein>
    <submittedName>
        <fullName evidence="2">Crp/Fnr family transcriptional regulator</fullName>
    </submittedName>
</protein>
<dbReference type="InterPro" id="IPR014710">
    <property type="entry name" value="RmlC-like_jellyroll"/>
</dbReference>
<dbReference type="InterPro" id="IPR018490">
    <property type="entry name" value="cNMP-bd_dom_sf"/>
</dbReference>
<dbReference type="EMBL" id="JBEHZE010000001">
    <property type="protein sequence ID" value="MEX6633108.1"/>
    <property type="molecule type" value="Genomic_DNA"/>
</dbReference>
<sequence length="240" mass="26059">MTAIMTKPISTESDVVEMLSRISPFHGLPTAVLSLVCDQSERRRYDAGETVFSMGQYDGAEFAIVLSGGLRVSVADAAAGGMMIEDILPHGVFGLEIAISEPDPTLFQSISVTAEADTDLIVIDAAEFRTLAVGRPSLMRNIAGFLAEHLISKRFGAMSTQIAEEQRIYAALIECVERDALSGTWRIERMPKHRELAERAKVEEACAASAVASLIQDGIAQRDYPGLIINDMSRLNTLAR</sequence>
<dbReference type="Pfam" id="PF00027">
    <property type="entry name" value="cNMP_binding"/>
    <property type="match status" value="1"/>
</dbReference>
<dbReference type="Proteomes" id="UP001560685">
    <property type="component" value="Unassembled WGS sequence"/>
</dbReference>
<dbReference type="PROSITE" id="PS50042">
    <property type="entry name" value="CNMP_BINDING_3"/>
    <property type="match status" value="1"/>
</dbReference>
<dbReference type="Gene3D" id="2.60.120.10">
    <property type="entry name" value="Jelly Rolls"/>
    <property type="match status" value="1"/>
</dbReference>
<evidence type="ECO:0000313" key="2">
    <source>
        <dbReference type="EMBL" id="MEX6633108.1"/>
    </source>
</evidence>
<dbReference type="SMART" id="SM00100">
    <property type="entry name" value="cNMP"/>
    <property type="match status" value="1"/>
</dbReference>
<comment type="caution">
    <text evidence="2">The sequence shown here is derived from an EMBL/GenBank/DDBJ whole genome shotgun (WGS) entry which is preliminary data.</text>
</comment>
<organism evidence="2 3">
    <name type="scientific">Hyphococcus lacteus</name>
    <dbReference type="NCBI Taxonomy" id="3143536"/>
    <lineage>
        <taxon>Bacteria</taxon>
        <taxon>Pseudomonadati</taxon>
        <taxon>Pseudomonadota</taxon>
        <taxon>Alphaproteobacteria</taxon>
        <taxon>Parvularculales</taxon>
        <taxon>Parvularculaceae</taxon>
        <taxon>Hyphococcus</taxon>
    </lineage>
</organism>
<reference evidence="2 3" key="1">
    <citation type="submission" date="2024-05" db="EMBL/GenBank/DDBJ databases">
        <title>Three bacterial strains, DH-69, EH-24, and ECK-19 isolated from coastal sediments.</title>
        <authorList>
            <person name="Ye Y.-Q."/>
            <person name="Du Z.-J."/>
        </authorList>
    </citation>
    <scope>NUCLEOTIDE SEQUENCE [LARGE SCALE GENOMIC DNA]</scope>
    <source>
        <strain evidence="2 3">ECK-19</strain>
    </source>
</reference>
<evidence type="ECO:0000313" key="3">
    <source>
        <dbReference type="Proteomes" id="UP001560685"/>
    </source>
</evidence>
<dbReference type="InterPro" id="IPR000595">
    <property type="entry name" value="cNMP-bd_dom"/>
</dbReference>
<dbReference type="RefSeq" id="WP_369313052.1">
    <property type="nucleotide sequence ID" value="NZ_JBEHZE010000001.1"/>
</dbReference>
<gene>
    <name evidence="2" type="ORF">ABFZ84_06050</name>
</gene>
<evidence type="ECO:0000259" key="1">
    <source>
        <dbReference type="PROSITE" id="PS50042"/>
    </source>
</evidence>
<keyword evidence="3" id="KW-1185">Reference proteome</keyword>
<name>A0ABV3Z3J4_9PROT</name>
<proteinExistence type="predicted"/>
<accession>A0ABV3Z3J4</accession>
<dbReference type="SUPFAM" id="SSF51206">
    <property type="entry name" value="cAMP-binding domain-like"/>
    <property type="match status" value="1"/>
</dbReference>
<feature type="domain" description="Cyclic nucleotide-binding" evidence="1">
    <location>
        <begin position="24"/>
        <end position="149"/>
    </location>
</feature>